<dbReference type="AlphaFoldDB" id="A0A194XGN8"/>
<dbReference type="InParanoid" id="A0A194XGN8"/>
<dbReference type="EMBL" id="KQ947411">
    <property type="protein sequence ID" value="KUJ19365.1"/>
    <property type="molecule type" value="Genomic_DNA"/>
</dbReference>
<accession>A0A194XGN8</accession>
<sequence>MKKVLEMAIAQSQKIQTEMPSPKTTKPLVEFTLFAKLPPELRRIEVRPTISRRVMPLAIFGWHFEQSPTLHYRFDLCHNARNHKIFRGNTAKSAAAKDVAMLFICRESRFEYLSSKPKFLPGGQRPEGKI</sequence>
<gene>
    <name evidence="1" type="ORF">LY89DRAFT_667327</name>
</gene>
<protein>
    <submittedName>
        <fullName evidence="1">Uncharacterized protein</fullName>
    </submittedName>
</protein>
<organism evidence="1 2">
    <name type="scientific">Mollisia scopiformis</name>
    <name type="common">Conifer needle endophyte fungus</name>
    <name type="synonym">Phialocephala scopiformis</name>
    <dbReference type="NCBI Taxonomy" id="149040"/>
    <lineage>
        <taxon>Eukaryota</taxon>
        <taxon>Fungi</taxon>
        <taxon>Dikarya</taxon>
        <taxon>Ascomycota</taxon>
        <taxon>Pezizomycotina</taxon>
        <taxon>Leotiomycetes</taxon>
        <taxon>Helotiales</taxon>
        <taxon>Mollisiaceae</taxon>
        <taxon>Mollisia</taxon>
    </lineage>
</organism>
<name>A0A194XGN8_MOLSC</name>
<evidence type="ECO:0000313" key="2">
    <source>
        <dbReference type="Proteomes" id="UP000070700"/>
    </source>
</evidence>
<dbReference type="KEGG" id="psco:LY89DRAFT_667327"/>
<dbReference type="GeneID" id="28822696"/>
<proteinExistence type="predicted"/>
<dbReference type="Proteomes" id="UP000070700">
    <property type="component" value="Unassembled WGS sequence"/>
</dbReference>
<evidence type="ECO:0000313" key="1">
    <source>
        <dbReference type="EMBL" id="KUJ19365.1"/>
    </source>
</evidence>
<keyword evidence="2" id="KW-1185">Reference proteome</keyword>
<dbReference type="RefSeq" id="XP_018073720.1">
    <property type="nucleotide sequence ID" value="XM_018212970.1"/>
</dbReference>
<reference evidence="1 2" key="1">
    <citation type="submission" date="2015-10" db="EMBL/GenBank/DDBJ databases">
        <title>Full genome of DAOMC 229536 Phialocephala scopiformis, a fungal endophyte of spruce producing the potent anti-insectan compound rugulosin.</title>
        <authorList>
            <consortium name="DOE Joint Genome Institute"/>
            <person name="Walker A.K."/>
            <person name="Frasz S.L."/>
            <person name="Seifert K.A."/>
            <person name="Miller J.D."/>
            <person name="Mondo S.J."/>
            <person name="Labutti K."/>
            <person name="Lipzen A."/>
            <person name="Dockter R."/>
            <person name="Kennedy M."/>
            <person name="Grigoriev I.V."/>
            <person name="Spatafora J.W."/>
        </authorList>
    </citation>
    <scope>NUCLEOTIDE SEQUENCE [LARGE SCALE GENOMIC DNA]</scope>
    <source>
        <strain evidence="1 2">CBS 120377</strain>
    </source>
</reference>
<dbReference type="OrthoDB" id="3555378at2759"/>